<proteinExistence type="predicted"/>
<dbReference type="SUPFAM" id="SSF56935">
    <property type="entry name" value="Porins"/>
    <property type="match status" value="1"/>
</dbReference>
<dbReference type="EMBL" id="RXOF01000015">
    <property type="protein sequence ID" value="RTQ46581.1"/>
    <property type="molecule type" value="Genomic_DNA"/>
</dbReference>
<comment type="caution">
    <text evidence="2">The sequence shown here is derived from an EMBL/GenBank/DDBJ whole genome shotgun (WGS) entry which is preliminary data.</text>
</comment>
<accession>A0A3S0J768</accession>
<evidence type="ECO:0000313" key="3">
    <source>
        <dbReference type="Proteomes" id="UP000282184"/>
    </source>
</evidence>
<reference evidence="2 3" key="1">
    <citation type="submission" date="2018-12" db="EMBL/GenBank/DDBJ databases">
        <title>Hymenobacter gummosus sp. nov., isolated from a spring.</title>
        <authorList>
            <person name="Nie L."/>
        </authorList>
    </citation>
    <scope>NUCLEOTIDE SEQUENCE [LARGE SCALE GENOMIC DNA]</scope>
    <source>
        <strain evidence="2 3">KCTC 52166</strain>
    </source>
</reference>
<keyword evidence="3" id="KW-1185">Reference proteome</keyword>
<dbReference type="Proteomes" id="UP000282184">
    <property type="component" value="Unassembled WGS sequence"/>
</dbReference>
<feature type="chain" id="PRO_5018747377" description="Macroglobulin domain-containing protein" evidence="1">
    <location>
        <begin position="27"/>
        <end position="808"/>
    </location>
</feature>
<dbReference type="Gene3D" id="2.170.130.10">
    <property type="entry name" value="TonB-dependent receptor, plug domain"/>
    <property type="match status" value="1"/>
</dbReference>
<dbReference type="OrthoDB" id="679547at2"/>
<evidence type="ECO:0000256" key="1">
    <source>
        <dbReference type="SAM" id="SignalP"/>
    </source>
</evidence>
<keyword evidence="1" id="KW-0732">Signal</keyword>
<evidence type="ECO:0008006" key="4">
    <source>
        <dbReference type="Google" id="ProtNLM"/>
    </source>
</evidence>
<name>A0A3S0J768_9BACT</name>
<organism evidence="2 3">
    <name type="scientific">Hymenobacter gummosus</name>
    <dbReference type="NCBI Taxonomy" id="1776032"/>
    <lineage>
        <taxon>Bacteria</taxon>
        <taxon>Pseudomonadati</taxon>
        <taxon>Bacteroidota</taxon>
        <taxon>Cytophagia</taxon>
        <taxon>Cytophagales</taxon>
        <taxon>Hymenobacteraceae</taxon>
        <taxon>Hymenobacter</taxon>
    </lineage>
</organism>
<protein>
    <recommendedName>
        <fullName evidence="4">Macroglobulin domain-containing protein</fullName>
    </recommendedName>
</protein>
<dbReference type="Gene3D" id="2.60.40.1930">
    <property type="match status" value="1"/>
</dbReference>
<dbReference type="InterPro" id="IPR037066">
    <property type="entry name" value="Plug_dom_sf"/>
</dbReference>
<dbReference type="AlphaFoldDB" id="A0A3S0J768"/>
<dbReference type="RefSeq" id="WP_126695326.1">
    <property type="nucleotide sequence ID" value="NZ_RXOF01000015.1"/>
</dbReference>
<sequence>MMQPRYFLPAGLLGAAALLLARPAAAQQPADFGAALARYHQHDLYEKLYLHLDRPLYLSGELLWFKIYAVEGTRNRPLPLSQVAYVEVLDASQRPVLQTKVALREAAGHGSLQLPATLASGRYTVRAYTRWMRNFDADYFFRTSITVVNTFVPGGAAGADSAARRQPDLQVFPEGGQLVEGLPTRLGVKFTGPDGRGLAGDGVIINERSQPVARFRTGPFGMGRVEFTPHSGGRYLAIMGPPEWPRITCVLPAAQAQGYVLRLDAASPQQLCLTVAASPGAAPDVYVLGHARQQIFLARLLPLQNGRTELLLDRASLPPGVLHFTAFTAGGQPVAERLFFQRPPAGLQLAATPEQPRYGERTDVALNLTAADAAGRPRPASLSVAVYRLDTLMASVPAPADISAALWLGSELRGEVENAGYYLQATAAAEEAADNLMLTQGWRRFRWAEVLAGSPPPRPYAPELHGHLVQARVLHSGTGAPAAGVAAFLAAPSRYPRLYNALSQPDGHVQFELKEFQGPNRLVLQTDPRRDSTYRFELLSPFAPPPAPARPAAPLVLTEAYRAILSQRHLQVQTQSAYFRALLEPRPFRPADSLAFFGVGGERFRLDDYTRFKTMEDVMREYVPGVLVRRRGNGYHFRVLDDITRSTFQADPLVLLDGVPIFDLNAVMRLDPLLVQRLEVVKGLYLQGPLLYSGIVSYSTYRGNLAGYTPAARALVQDYEGLQWEREFYVPRYATAADRHSRRADLRHLLYWNPAATTAADGRGQLRFSTGDEPGRYLVVVQGLTADGLSGSSTSYLEVQPTGLSQRP</sequence>
<gene>
    <name evidence="2" type="ORF">EJV47_21775</name>
</gene>
<evidence type="ECO:0000313" key="2">
    <source>
        <dbReference type="EMBL" id="RTQ46581.1"/>
    </source>
</evidence>
<feature type="signal peptide" evidence="1">
    <location>
        <begin position="1"/>
        <end position="26"/>
    </location>
</feature>